<evidence type="ECO:0000256" key="2">
    <source>
        <dbReference type="SAM" id="Phobius"/>
    </source>
</evidence>
<proteinExistence type="predicted"/>
<feature type="compositionally biased region" description="Basic residues" evidence="1">
    <location>
        <begin position="143"/>
        <end position="154"/>
    </location>
</feature>
<evidence type="ECO:0000313" key="4">
    <source>
        <dbReference type="Proteomes" id="UP001501352"/>
    </source>
</evidence>
<keyword evidence="2" id="KW-0472">Membrane</keyword>
<dbReference type="InterPro" id="IPR007251">
    <property type="entry name" value="Iron_permease_Fet4"/>
</dbReference>
<feature type="transmembrane region" description="Helical" evidence="2">
    <location>
        <begin position="20"/>
        <end position="39"/>
    </location>
</feature>
<organism evidence="3 4">
    <name type="scientific">Brevundimonas kwangchunensis</name>
    <dbReference type="NCBI Taxonomy" id="322163"/>
    <lineage>
        <taxon>Bacteria</taxon>
        <taxon>Pseudomonadati</taxon>
        <taxon>Pseudomonadota</taxon>
        <taxon>Alphaproteobacteria</taxon>
        <taxon>Caulobacterales</taxon>
        <taxon>Caulobacteraceae</taxon>
        <taxon>Brevundimonas</taxon>
    </lineage>
</organism>
<keyword evidence="2" id="KW-1133">Transmembrane helix</keyword>
<gene>
    <name evidence="3" type="ORF">GCM10009422_15490</name>
</gene>
<keyword evidence="4" id="KW-1185">Reference proteome</keyword>
<reference evidence="3 4" key="1">
    <citation type="journal article" date="2019" name="Int. J. Syst. Evol. Microbiol.">
        <title>The Global Catalogue of Microorganisms (GCM) 10K type strain sequencing project: providing services to taxonomists for standard genome sequencing and annotation.</title>
        <authorList>
            <consortium name="The Broad Institute Genomics Platform"/>
            <consortium name="The Broad Institute Genome Sequencing Center for Infectious Disease"/>
            <person name="Wu L."/>
            <person name="Ma J."/>
        </authorList>
    </citation>
    <scope>NUCLEOTIDE SEQUENCE [LARGE SCALE GENOMIC DNA]</scope>
    <source>
        <strain evidence="3 4">JCM 12928</strain>
    </source>
</reference>
<dbReference type="Pfam" id="PF04120">
    <property type="entry name" value="Iron_permease"/>
    <property type="match status" value="1"/>
</dbReference>
<dbReference type="Proteomes" id="UP001501352">
    <property type="component" value="Unassembled WGS sequence"/>
</dbReference>
<keyword evidence="2" id="KW-0812">Transmembrane</keyword>
<evidence type="ECO:0000256" key="1">
    <source>
        <dbReference type="SAM" id="MobiDB-lite"/>
    </source>
</evidence>
<feature type="transmembrane region" description="Helical" evidence="2">
    <location>
        <begin position="45"/>
        <end position="64"/>
    </location>
</feature>
<sequence>MEKLFVRFATATAKVAGKPWTFIACVGIVVVWAVSGPVFGFNETWQLVINTGTTIITFLMVFLIQNTQNRDGAAMQAKLDELLFAQRNANRRFIGIEHLTEEELDAILEEVEERGLALHRETRKKQKGASQKDVESAQPKKAQPARRKAGQGQS</sequence>
<feature type="region of interest" description="Disordered" evidence="1">
    <location>
        <begin position="119"/>
        <end position="154"/>
    </location>
</feature>
<evidence type="ECO:0000313" key="3">
    <source>
        <dbReference type="EMBL" id="GAA0620700.1"/>
    </source>
</evidence>
<name>A0ABN1GV99_9CAUL</name>
<dbReference type="RefSeq" id="WP_343792408.1">
    <property type="nucleotide sequence ID" value="NZ_BAAAGA010000003.1"/>
</dbReference>
<comment type="caution">
    <text evidence="3">The sequence shown here is derived from an EMBL/GenBank/DDBJ whole genome shotgun (WGS) entry which is preliminary data.</text>
</comment>
<protein>
    <submittedName>
        <fullName evidence="3">Low affinity iron permease family protein</fullName>
    </submittedName>
</protein>
<accession>A0ABN1GV99</accession>
<dbReference type="EMBL" id="BAAAGA010000003">
    <property type="protein sequence ID" value="GAA0620700.1"/>
    <property type="molecule type" value="Genomic_DNA"/>
</dbReference>